<evidence type="ECO:0000256" key="6">
    <source>
        <dbReference type="ARBA" id="ARBA00023239"/>
    </source>
</evidence>
<keyword evidence="12" id="KW-1185">Reference proteome</keyword>
<comment type="function">
    <text evidence="7 9">IGPS catalyzes the conversion of PRFAR and glutamine to IGP, AICAR and glutamate. The HisF subunit catalyzes the cyclization activity that produces IGP and AICAR from PRFAR using the ammonia provided by the HisH subunit.</text>
</comment>
<comment type="similarity">
    <text evidence="2 9 10">Belongs to the HisA/HisF family.</text>
</comment>
<evidence type="ECO:0000256" key="5">
    <source>
        <dbReference type="ARBA" id="ARBA00023102"/>
    </source>
</evidence>
<evidence type="ECO:0000313" key="11">
    <source>
        <dbReference type="EMBL" id="AIA31138.1"/>
    </source>
</evidence>
<accession>A0A059XW76</accession>
<dbReference type="KEGG" id="lfp:Y981_11560"/>
<evidence type="ECO:0000256" key="8">
    <source>
        <dbReference type="ARBA" id="ARBA00047838"/>
    </source>
</evidence>
<dbReference type="InterPro" id="IPR004651">
    <property type="entry name" value="HisF"/>
</dbReference>
<keyword evidence="4 9" id="KW-0028">Amino-acid biosynthesis</keyword>
<evidence type="ECO:0000256" key="3">
    <source>
        <dbReference type="ARBA" id="ARBA00011152"/>
    </source>
</evidence>
<comment type="subunit">
    <text evidence="3 9">Heterodimer of HisH and HisF.</text>
</comment>
<dbReference type="PANTHER" id="PTHR21235:SF2">
    <property type="entry name" value="IMIDAZOLE GLYCEROL PHOSPHATE SYNTHASE HISHF"/>
    <property type="match status" value="1"/>
</dbReference>
<dbReference type="UniPathway" id="UPA00031">
    <property type="reaction ID" value="UER00010"/>
</dbReference>
<dbReference type="AlphaFoldDB" id="A0A059XW76"/>
<dbReference type="Gene3D" id="3.20.20.70">
    <property type="entry name" value="Aldolase class I"/>
    <property type="match status" value="1"/>
</dbReference>
<dbReference type="Proteomes" id="UP000027059">
    <property type="component" value="Chromosome"/>
</dbReference>
<evidence type="ECO:0000256" key="9">
    <source>
        <dbReference type="HAMAP-Rule" id="MF_01013"/>
    </source>
</evidence>
<dbReference type="InterPro" id="IPR013785">
    <property type="entry name" value="Aldolase_TIM"/>
</dbReference>
<evidence type="ECO:0000256" key="2">
    <source>
        <dbReference type="ARBA" id="ARBA00009667"/>
    </source>
</evidence>
<dbReference type="HOGENOM" id="CLU_048577_4_0_0"/>
<organism evidence="11 12">
    <name type="scientific">Leptospirillum ferriphilum YSK</name>
    <dbReference type="NCBI Taxonomy" id="1441628"/>
    <lineage>
        <taxon>Bacteria</taxon>
        <taxon>Pseudomonadati</taxon>
        <taxon>Nitrospirota</taxon>
        <taxon>Nitrospiria</taxon>
        <taxon>Nitrospirales</taxon>
        <taxon>Nitrospiraceae</taxon>
        <taxon>Leptospirillum</taxon>
    </lineage>
</organism>
<keyword evidence="6 9" id="KW-0456">Lyase</keyword>
<comment type="subcellular location">
    <subcellularLocation>
        <location evidence="9">Cytoplasm</location>
    </subcellularLocation>
</comment>
<dbReference type="RefSeq" id="WP_014961922.1">
    <property type="nucleotide sequence ID" value="NZ_CP007243.1"/>
</dbReference>
<protein>
    <recommendedName>
        <fullName evidence="9">Imidazole glycerol phosphate synthase subunit HisF</fullName>
        <ecNumber evidence="9">4.3.2.10</ecNumber>
    </recommendedName>
    <alternativeName>
        <fullName evidence="9">IGP synthase cyclase subunit</fullName>
    </alternativeName>
    <alternativeName>
        <fullName evidence="9">IGP synthase subunit HisF</fullName>
    </alternativeName>
    <alternativeName>
        <fullName evidence="9">ImGP synthase subunit HisF</fullName>
        <shortName evidence="9">IGPS subunit HisF</shortName>
    </alternativeName>
</protein>
<keyword evidence="9" id="KW-0963">Cytoplasm</keyword>
<comment type="pathway">
    <text evidence="1 9">Amino-acid biosynthesis; L-histidine biosynthesis; L-histidine from 5-phospho-alpha-D-ribose 1-diphosphate: step 5/9.</text>
</comment>
<evidence type="ECO:0000256" key="1">
    <source>
        <dbReference type="ARBA" id="ARBA00005091"/>
    </source>
</evidence>
<dbReference type="PANTHER" id="PTHR21235">
    <property type="entry name" value="IMIDAZOLE GLYCEROL PHOSPHATE SYNTHASE SUBUNIT HISF/H IGP SYNTHASE SUBUNIT HISF/H"/>
    <property type="match status" value="1"/>
</dbReference>
<evidence type="ECO:0000256" key="10">
    <source>
        <dbReference type="RuleBase" id="RU003657"/>
    </source>
</evidence>
<dbReference type="EC" id="4.3.2.10" evidence="9"/>
<dbReference type="HAMAP" id="MF_01013">
    <property type="entry name" value="HisF"/>
    <property type="match status" value="1"/>
</dbReference>
<reference evidence="11 12" key="2">
    <citation type="journal article" date="2015" name="Biomed. Res. Int.">
        <title>Effects of Arsenite Resistance on the Growth and Functional Gene Expression of Leptospirillum ferriphilum and Acidithiobacillus thiooxidans in Pure Culture and Coculture.</title>
        <authorList>
            <person name="Jiang H."/>
            <person name="Liang Y."/>
            <person name="Yin H."/>
            <person name="Xiao Y."/>
            <person name="Guo X."/>
            <person name="Xu Y."/>
            <person name="Hu Q."/>
            <person name="Liu H."/>
            <person name="Liu X."/>
        </authorList>
    </citation>
    <scope>NUCLEOTIDE SEQUENCE [LARGE SCALE GENOMIC DNA]</scope>
    <source>
        <strain evidence="11 12">YSK</strain>
    </source>
</reference>
<dbReference type="GO" id="GO:0000105">
    <property type="term" value="P:L-histidine biosynthetic process"/>
    <property type="evidence" value="ECO:0007669"/>
    <property type="project" value="UniProtKB-UniRule"/>
</dbReference>
<sequence>MLLKRIIPCLDMKAGRVVKGVRFGNLVDAGDPVSVARLYDRMEADEICLLDIGATLEERETLLSVVRKTAEAVFLPLTVGGGVRTLQDMRNLLLAGADKVSVNSSAISRPDLLAEGARLFGSQCIVLAVDVRKEGSTYRVYTRGGTEPTGLEALDWIERGVSLGAGEILLTSIDQDGTGMGYDTALIEAVSRRVRVPVIASGGAGSMEHFREAFRAGADAALAASLFHFGELSVPQLKRFLLERDVPVRPVRKAS</sequence>
<evidence type="ECO:0000256" key="7">
    <source>
        <dbReference type="ARBA" id="ARBA00025475"/>
    </source>
</evidence>
<evidence type="ECO:0000313" key="12">
    <source>
        <dbReference type="Proteomes" id="UP000027059"/>
    </source>
</evidence>
<dbReference type="OrthoDB" id="9781903at2"/>
<dbReference type="SUPFAM" id="SSF51366">
    <property type="entry name" value="Ribulose-phoshate binding barrel"/>
    <property type="match status" value="1"/>
</dbReference>
<name>A0A059XW76_9BACT</name>
<feature type="active site" evidence="9">
    <location>
        <position position="130"/>
    </location>
</feature>
<evidence type="ECO:0000256" key="4">
    <source>
        <dbReference type="ARBA" id="ARBA00022605"/>
    </source>
</evidence>
<dbReference type="GO" id="GO:0000107">
    <property type="term" value="F:imidazoleglycerol-phosphate synthase activity"/>
    <property type="evidence" value="ECO:0007669"/>
    <property type="project" value="UniProtKB-UniRule"/>
</dbReference>
<feature type="active site" evidence="9">
    <location>
        <position position="11"/>
    </location>
</feature>
<dbReference type="InterPro" id="IPR050064">
    <property type="entry name" value="IGPS_HisA/HisF"/>
</dbReference>
<reference evidence="12" key="1">
    <citation type="submission" date="2014-02" db="EMBL/GenBank/DDBJ databases">
        <title>Complete genome sequence and comparative genomic analysis of the nitrogen-fixing bacterium Leptospirillum ferriphilum YSK.</title>
        <authorList>
            <person name="Guo X."/>
            <person name="Yin H."/>
            <person name="Liang Y."/>
            <person name="Hu Q."/>
            <person name="Ma L."/>
            <person name="Xiao Y."/>
            <person name="Zhang X."/>
            <person name="Qiu G."/>
            <person name="Liu X."/>
        </authorList>
    </citation>
    <scope>NUCLEOTIDE SEQUENCE [LARGE SCALE GENOMIC DNA]</scope>
    <source>
        <strain evidence="12">YSK</strain>
    </source>
</reference>
<comment type="catalytic activity">
    <reaction evidence="8 9">
        <text>5-[(5-phospho-1-deoxy-D-ribulos-1-ylimino)methylamino]-1-(5-phospho-beta-D-ribosyl)imidazole-4-carboxamide + L-glutamine = D-erythro-1-(imidazol-4-yl)glycerol 3-phosphate + 5-amino-1-(5-phospho-beta-D-ribosyl)imidazole-4-carboxamide + L-glutamate + H(+)</text>
        <dbReference type="Rhea" id="RHEA:24793"/>
        <dbReference type="ChEBI" id="CHEBI:15378"/>
        <dbReference type="ChEBI" id="CHEBI:29985"/>
        <dbReference type="ChEBI" id="CHEBI:58278"/>
        <dbReference type="ChEBI" id="CHEBI:58359"/>
        <dbReference type="ChEBI" id="CHEBI:58475"/>
        <dbReference type="ChEBI" id="CHEBI:58525"/>
        <dbReference type="EC" id="4.3.2.10"/>
    </reaction>
</comment>
<dbReference type="CDD" id="cd04731">
    <property type="entry name" value="HisF"/>
    <property type="match status" value="1"/>
</dbReference>
<dbReference type="GO" id="GO:0005737">
    <property type="term" value="C:cytoplasm"/>
    <property type="evidence" value="ECO:0007669"/>
    <property type="project" value="UniProtKB-SubCell"/>
</dbReference>
<dbReference type="InterPro" id="IPR006062">
    <property type="entry name" value="His_biosynth"/>
</dbReference>
<dbReference type="EMBL" id="CP007243">
    <property type="protein sequence ID" value="AIA31138.1"/>
    <property type="molecule type" value="Genomic_DNA"/>
</dbReference>
<keyword evidence="5 9" id="KW-0368">Histidine biosynthesis</keyword>
<dbReference type="NCBIfam" id="TIGR00735">
    <property type="entry name" value="hisF"/>
    <property type="match status" value="1"/>
</dbReference>
<dbReference type="GO" id="GO:0016829">
    <property type="term" value="F:lyase activity"/>
    <property type="evidence" value="ECO:0007669"/>
    <property type="project" value="UniProtKB-KW"/>
</dbReference>
<gene>
    <name evidence="9" type="primary">hisF</name>
    <name evidence="11" type="ORF">Y981_11560</name>
</gene>
<dbReference type="InterPro" id="IPR011060">
    <property type="entry name" value="RibuloseP-bd_barrel"/>
</dbReference>
<proteinExistence type="inferred from homology"/>
<dbReference type="Pfam" id="PF00977">
    <property type="entry name" value="His_biosynth"/>
    <property type="match status" value="1"/>
</dbReference>